<keyword evidence="2" id="KW-0282">Flagellum</keyword>
<accession>A0A3Q3FHI3</accession>
<dbReference type="GeneTree" id="ENSGT00940000153804"/>
<feature type="compositionally biased region" description="Basic and acidic residues" evidence="7">
    <location>
        <begin position="22"/>
        <end position="32"/>
    </location>
</feature>
<evidence type="ECO:0000313" key="9">
    <source>
        <dbReference type="Ensembl" id="ENSLBEP00000018628.1"/>
    </source>
</evidence>
<feature type="region of interest" description="Disordered" evidence="7">
    <location>
        <begin position="1"/>
        <end position="48"/>
    </location>
</feature>
<dbReference type="FunCoup" id="A0A3Q3FHI3">
    <property type="interactions" value="172"/>
</dbReference>
<dbReference type="Pfam" id="PF14772">
    <property type="entry name" value="NYD-SP28"/>
    <property type="match status" value="1"/>
</dbReference>
<evidence type="ECO:0000256" key="7">
    <source>
        <dbReference type="SAM" id="MobiDB-lite"/>
    </source>
</evidence>
<dbReference type="Ensembl" id="ENSLBET00000019656.1">
    <property type="protein sequence ID" value="ENSLBEP00000018628.1"/>
    <property type="gene ID" value="ENSLBEG00000014359.1"/>
</dbReference>
<organism evidence="9 10">
    <name type="scientific">Labrus bergylta</name>
    <name type="common">ballan wrasse</name>
    <dbReference type="NCBI Taxonomy" id="56723"/>
    <lineage>
        <taxon>Eukaryota</taxon>
        <taxon>Metazoa</taxon>
        <taxon>Chordata</taxon>
        <taxon>Craniata</taxon>
        <taxon>Vertebrata</taxon>
        <taxon>Euteleostomi</taxon>
        <taxon>Actinopterygii</taxon>
        <taxon>Neopterygii</taxon>
        <taxon>Teleostei</taxon>
        <taxon>Neoteleostei</taxon>
        <taxon>Acanthomorphata</taxon>
        <taxon>Eupercaria</taxon>
        <taxon>Labriformes</taxon>
        <taxon>Labridae</taxon>
        <taxon>Labrus</taxon>
    </lineage>
</organism>
<dbReference type="Proteomes" id="UP000261660">
    <property type="component" value="Unplaced"/>
</dbReference>
<feature type="coiled-coil region" evidence="6">
    <location>
        <begin position="83"/>
        <end position="205"/>
    </location>
</feature>
<keyword evidence="10" id="KW-1185">Reference proteome</keyword>
<evidence type="ECO:0000256" key="2">
    <source>
        <dbReference type="ARBA" id="ARBA00022846"/>
    </source>
</evidence>
<dbReference type="InterPro" id="IPR039750">
    <property type="entry name" value="DRC1/DRC2"/>
</dbReference>
<evidence type="ECO:0000313" key="10">
    <source>
        <dbReference type="Proteomes" id="UP000261660"/>
    </source>
</evidence>
<dbReference type="PANTHER" id="PTHR21625:SF1">
    <property type="entry name" value="DYNEIN REGULATORY COMPLEX PROTEIN 1"/>
    <property type="match status" value="1"/>
</dbReference>
<reference evidence="9" key="1">
    <citation type="submission" date="2025-08" db="UniProtKB">
        <authorList>
            <consortium name="Ensembl"/>
        </authorList>
    </citation>
    <scope>IDENTIFICATION</scope>
</reference>
<evidence type="ECO:0000256" key="5">
    <source>
        <dbReference type="ARBA" id="ARBA00023273"/>
    </source>
</evidence>
<evidence type="ECO:0000256" key="3">
    <source>
        <dbReference type="ARBA" id="ARBA00023054"/>
    </source>
</evidence>
<sequence>MEEVDKDQEEASEPENQQDTRGASEKLEEKSCRSQPQEEQVEESEEIVTPQRILNLQRDLPTLVTNIQTAADAKESMRRTEQEKACRLRLERLENDAKSCEEHFEEITKGWLLANQKRTPQELQEALNNQQKLCSALIEDKKKLNNELQQELRVGDDRFVKDLRKHAEERDLMMERTEEQIKTLTKEYREELAQLEVVYQQESEVLLMKDKREWEQVMKRLLDKKQERQVQRQKEVEEHQVKMHTVMLKSSDKLNTFQLEHSERFQVLERKCLHFDTTSELARLEQEKQKYDVLLHRFNLTQMKSKTVSLKTEIKNLKAQFSSQEEQFAARSRQLPEHYKRNIQQYEQAQKKIKHFAGASVRKFEQMWLMIEEEVKQLVDKVLIIDSLICEQSLGIAWVRPNLPFMEQTDPTQKQARAPPTKLSAT</sequence>
<keyword evidence="5" id="KW-0966">Cell projection</keyword>
<dbReference type="GO" id="GO:0005858">
    <property type="term" value="C:axonemal dynein complex"/>
    <property type="evidence" value="ECO:0007669"/>
    <property type="project" value="InterPro"/>
</dbReference>
<dbReference type="GO" id="GO:0070286">
    <property type="term" value="P:axonemal dynein complex assembly"/>
    <property type="evidence" value="ECO:0007669"/>
    <property type="project" value="InterPro"/>
</dbReference>
<dbReference type="PANTHER" id="PTHR21625">
    <property type="entry name" value="NYD-SP28 PROTEIN"/>
    <property type="match status" value="1"/>
</dbReference>
<protein>
    <recommendedName>
        <fullName evidence="8">Dynein regulatory complex protein 1/2 N-terminal domain-containing protein</fullName>
    </recommendedName>
</protein>
<feature type="coiled-coil region" evidence="6">
    <location>
        <begin position="300"/>
        <end position="327"/>
    </location>
</feature>
<feature type="domain" description="Dynein regulatory complex protein 1/2 N-terminal" evidence="8">
    <location>
        <begin position="70"/>
        <end position="169"/>
    </location>
</feature>
<dbReference type="GO" id="GO:0060285">
    <property type="term" value="P:cilium-dependent cell motility"/>
    <property type="evidence" value="ECO:0007669"/>
    <property type="project" value="TreeGrafter"/>
</dbReference>
<proteinExistence type="predicted"/>
<evidence type="ECO:0000256" key="4">
    <source>
        <dbReference type="ARBA" id="ARBA00023069"/>
    </source>
</evidence>
<dbReference type="InterPro" id="IPR039505">
    <property type="entry name" value="DRC1/2_N"/>
</dbReference>
<evidence type="ECO:0000259" key="8">
    <source>
        <dbReference type="Pfam" id="PF14772"/>
    </source>
</evidence>
<dbReference type="GO" id="GO:0003352">
    <property type="term" value="P:regulation of cilium movement"/>
    <property type="evidence" value="ECO:0007669"/>
    <property type="project" value="TreeGrafter"/>
</dbReference>
<name>A0A3Q3FHI3_9LABR</name>
<dbReference type="STRING" id="56723.ENSLBEP00000018628"/>
<feature type="compositionally biased region" description="Acidic residues" evidence="7">
    <location>
        <begin position="1"/>
        <end position="13"/>
    </location>
</feature>
<keyword evidence="3 6" id="KW-0175">Coiled coil</keyword>
<dbReference type="AlphaFoldDB" id="A0A3Q3FHI3"/>
<keyword evidence="4" id="KW-0969">Cilium</keyword>
<evidence type="ECO:0000256" key="1">
    <source>
        <dbReference type="ARBA" id="ARBA00004611"/>
    </source>
</evidence>
<dbReference type="InParanoid" id="A0A3Q3FHI3"/>
<reference evidence="9" key="2">
    <citation type="submission" date="2025-09" db="UniProtKB">
        <authorList>
            <consortium name="Ensembl"/>
        </authorList>
    </citation>
    <scope>IDENTIFICATION</scope>
</reference>
<evidence type="ECO:0000256" key="6">
    <source>
        <dbReference type="SAM" id="Coils"/>
    </source>
</evidence>
<comment type="subcellular location">
    <subcellularLocation>
        <location evidence="1">Cytoplasm</location>
        <location evidence="1">Cytoskeleton</location>
        <location evidence="1">Flagellum axoneme</location>
    </subcellularLocation>
</comment>